<keyword evidence="4" id="KW-0812">Transmembrane</keyword>
<feature type="transmembrane region" description="Helical" evidence="4">
    <location>
        <begin position="63"/>
        <end position="84"/>
    </location>
</feature>
<dbReference type="InterPro" id="IPR008927">
    <property type="entry name" value="6-PGluconate_DH-like_C_sf"/>
</dbReference>
<dbReference type="SUPFAM" id="SSF48179">
    <property type="entry name" value="6-phosphogluconate dehydrogenase C-terminal domain-like"/>
    <property type="match status" value="1"/>
</dbReference>
<dbReference type="GO" id="GO:0006635">
    <property type="term" value="P:fatty acid beta-oxidation"/>
    <property type="evidence" value="ECO:0007669"/>
    <property type="project" value="TreeGrafter"/>
</dbReference>
<name>A0A9Q0KUW4_9MAGN</name>
<protein>
    <submittedName>
        <fullName evidence="5">Uncharacterized protein</fullName>
    </submittedName>
</protein>
<dbReference type="OrthoDB" id="2018133at2759"/>
<dbReference type="PANTHER" id="PTHR23309:SF9">
    <property type="entry name" value="PEROXISOMAL FATTY ACID BETA-OXIDATION MULTIFUNCTIONAL PROTEIN MFP2"/>
    <property type="match status" value="1"/>
</dbReference>
<feature type="transmembrane region" description="Helical" evidence="4">
    <location>
        <begin position="105"/>
        <end position="124"/>
    </location>
</feature>
<dbReference type="AlphaFoldDB" id="A0A9Q0KUW4"/>
<keyword evidence="2" id="KW-0456">Lyase</keyword>
<dbReference type="EMBL" id="JAMYWD010000003">
    <property type="protein sequence ID" value="KAJ4977044.1"/>
    <property type="molecule type" value="Genomic_DNA"/>
</dbReference>
<keyword evidence="4" id="KW-1133">Transmembrane helix</keyword>
<evidence type="ECO:0000256" key="3">
    <source>
        <dbReference type="ARBA" id="ARBA00023268"/>
    </source>
</evidence>
<accession>A0A9Q0KUW4</accession>
<reference evidence="5" key="1">
    <citation type="journal article" date="2023" name="Plant J.">
        <title>The genome of the king protea, Protea cynaroides.</title>
        <authorList>
            <person name="Chang J."/>
            <person name="Duong T.A."/>
            <person name="Schoeman C."/>
            <person name="Ma X."/>
            <person name="Roodt D."/>
            <person name="Barker N."/>
            <person name="Li Z."/>
            <person name="Van de Peer Y."/>
            <person name="Mizrachi E."/>
        </authorList>
    </citation>
    <scope>NUCLEOTIDE SEQUENCE</scope>
    <source>
        <tissue evidence="5">Young leaves</tissue>
    </source>
</reference>
<comment type="caution">
    <text evidence="5">The sequence shown here is derived from an EMBL/GenBank/DDBJ whole genome shotgun (WGS) entry which is preliminary data.</text>
</comment>
<dbReference type="InterPro" id="IPR013328">
    <property type="entry name" value="6PGD_dom2"/>
</dbReference>
<evidence type="ECO:0000256" key="4">
    <source>
        <dbReference type="SAM" id="Phobius"/>
    </source>
</evidence>
<evidence type="ECO:0000313" key="6">
    <source>
        <dbReference type="Proteomes" id="UP001141806"/>
    </source>
</evidence>
<dbReference type="GO" id="GO:0016853">
    <property type="term" value="F:isomerase activity"/>
    <property type="evidence" value="ECO:0007669"/>
    <property type="project" value="UniProtKB-KW"/>
</dbReference>
<dbReference type="GO" id="GO:0005777">
    <property type="term" value="C:peroxisome"/>
    <property type="evidence" value="ECO:0007669"/>
    <property type="project" value="TreeGrafter"/>
</dbReference>
<keyword evidence="1" id="KW-0413">Isomerase</keyword>
<dbReference type="Gene3D" id="1.10.1040.10">
    <property type="entry name" value="N-(1-d-carboxylethyl)-l-norvaline Dehydrogenase, domain 2"/>
    <property type="match status" value="1"/>
</dbReference>
<keyword evidence="4" id="KW-0472">Membrane</keyword>
<sequence length="140" mass="15734">MTAVMGMGLPLYRRGIIFWADFPGSKYICSSLEWSKMYGQFFKPCAYLAERAAKGAYLSDRRFFFILAGIGDHLPLIFVVTLTVRSVTFRCFGWGLGFWFSRPRILVGGFLVAASVASVVQSWHKRAHFQGLVPLGCFST</sequence>
<organism evidence="5 6">
    <name type="scientific">Protea cynaroides</name>
    <dbReference type="NCBI Taxonomy" id="273540"/>
    <lineage>
        <taxon>Eukaryota</taxon>
        <taxon>Viridiplantae</taxon>
        <taxon>Streptophyta</taxon>
        <taxon>Embryophyta</taxon>
        <taxon>Tracheophyta</taxon>
        <taxon>Spermatophyta</taxon>
        <taxon>Magnoliopsida</taxon>
        <taxon>Proteales</taxon>
        <taxon>Proteaceae</taxon>
        <taxon>Protea</taxon>
    </lineage>
</organism>
<evidence type="ECO:0000313" key="5">
    <source>
        <dbReference type="EMBL" id="KAJ4977044.1"/>
    </source>
</evidence>
<evidence type="ECO:0000256" key="2">
    <source>
        <dbReference type="ARBA" id="ARBA00023239"/>
    </source>
</evidence>
<evidence type="ECO:0000256" key="1">
    <source>
        <dbReference type="ARBA" id="ARBA00023235"/>
    </source>
</evidence>
<dbReference type="Proteomes" id="UP001141806">
    <property type="component" value="Unassembled WGS sequence"/>
</dbReference>
<proteinExistence type="predicted"/>
<keyword evidence="6" id="KW-1185">Reference proteome</keyword>
<dbReference type="GO" id="GO:0003857">
    <property type="term" value="F:(3S)-3-hydroxyacyl-CoA dehydrogenase (NAD+) activity"/>
    <property type="evidence" value="ECO:0007669"/>
    <property type="project" value="TreeGrafter"/>
</dbReference>
<gene>
    <name evidence="5" type="ORF">NE237_002150</name>
</gene>
<keyword evidence="3" id="KW-0511">Multifunctional enzyme</keyword>
<dbReference type="GO" id="GO:0016829">
    <property type="term" value="F:lyase activity"/>
    <property type="evidence" value="ECO:0007669"/>
    <property type="project" value="UniProtKB-KW"/>
</dbReference>
<dbReference type="PANTHER" id="PTHR23309">
    <property type="entry name" value="3-HYDROXYACYL-COA DEHYROGENASE"/>
    <property type="match status" value="1"/>
</dbReference>